<sequence>MTDKINYDELKAFIDTLRDKPYFESYLIAVLHKAQQLYGYISRETMDFVSVEMQIPTANIWGVATFYHFFNLQPSGRYTVSVCMGTACYVKNAAGILDAVKRELGIGVGEVSKDGLFSLQEARCVGACGLAPVIMIENEIYGDLTPESVVEVLNQYRSKAKKESA</sequence>
<evidence type="ECO:0000256" key="7">
    <source>
        <dbReference type="PIRSR" id="PIRSR000216-1"/>
    </source>
</evidence>
<dbReference type="PANTHER" id="PTHR43342:SF2">
    <property type="entry name" value="POTENTIAL NAD-REDUCING HYDROGENASE SUBUNIT"/>
    <property type="match status" value="1"/>
</dbReference>
<keyword evidence="2 7" id="KW-0001">2Fe-2S</keyword>
<dbReference type="SUPFAM" id="SSF52833">
    <property type="entry name" value="Thioredoxin-like"/>
    <property type="match status" value="1"/>
</dbReference>
<keyword evidence="5 7" id="KW-0411">Iron-sulfur</keyword>
<dbReference type="Proteomes" id="UP000188181">
    <property type="component" value="Chromosome"/>
</dbReference>
<dbReference type="PANTHER" id="PTHR43342">
    <property type="entry name" value="NADH-QUINONE OXIDOREDUCTASE, E SUBUNIT"/>
    <property type="match status" value="1"/>
</dbReference>
<reference evidence="9" key="1">
    <citation type="submission" date="2017-02" db="EMBL/GenBank/DDBJ databases">
        <title>Comparative genomics and description of representatives of a novel lineage of planctomycetes thriving in anoxic sediments.</title>
        <authorList>
            <person name="Spring S."/>
            <person name="Bunk B."/>
            <person name="Sproer C."/>
        </authorList>
    </citation>
    <scope>NUCLEOTIDE SEQUENCE [LARGE SCALE GENOMIC DNA]</scope>
    <source>
        <strain evidence="9">SM-Chi-D1</strain>
    </source>
</reference>
<dbReference type="PIRSF" id="PIRSF000216">
    <property type="entry name" value="NADH_DH_24kDa"/>
    <property type="match status" value="1"/>
</dbReference>
<dbReference type="EC" id="1.12.1.3" evidence="8"/>
<accession>A0A1Q2MF89</accession>
<name>A0A1Q2MF89_9BACT</name>
<dbReference type="RefSeq" id="WP_146683415.1">
    <property type="nucleotide sequence ID" value="NZ_CP019646.1"/>
</dbReference>
<evidence type="ECO:0000256" key="4">
    <source>
        <dbReference type="ARBA" id="ARBA00023004"/>
    </source>
</evidence>
<evidence type="ECO:0000313" key="9">
    <source>
        <dbReference type="Proteomes" id="UP000188181"/>
    </source>
</evidence>
<keyword evidence="9" id="KW-1185">Reference proteome</keyword>
<dbReference type="KEGG" id="pbas:SMSP2_01584"/>
<dbReference type="Pfam" id="PF01257">
    <property type="entry name" value="2Fe-2S_thioredx"/>
    <property type="match status" value="1"/>
</dbReference>
<dbReference type="OrthoDB" id="9807941at2"/>
<dbReference type="InterPro" id="IPR028431">
    <property type="entry name" value="NADP_DH_HndA-like"/>
</dbReference>
<dbReference type="Gene3D" id="1.10.10.1590">
    <property type="entry name" value="NADH-quinone oxidoreductase subunit E"/>
    <property type="match status" value="1"/>
</dbReference>
<keyword evidence="8" id="KW-0560">Oxidoreductase</keyword>
<feature type="binding site" evidence="7">
    <location>
        <position position="124"/>
    </location>
    <ligand>
        <name>[2Fe-2S] cluster</name>
        <dbReference type="ChEBI" id="CHEBI:190135"/>
    </ligand>
</feature>
<dbReference type="STRING" id="1851148.SMSP2_01584"/>
<comment type="cofactor">
    <cofactor evidence="7">
        <name>[2Fe-2S] cluster</name>
        <dbReference type="ChEBI" id="CHEBI:190135"/>
    </cofactor>
    <text evidence="7">Binds 1 [2Fe-2S] cluster.</text>
</comment>
<dbReference type="InterPro" id="IPR002023">
    <property type="entry name" value="NuoE-like"/>
</dbReference>
<dbReference type="InterPro" id="IPR036249">
    <property type="entry name" value="Thioredoxin-like_sf"/>
</dbReference>
<dbReference type="GO" id="GO:0046872">
    <property type="term" value="F:metal ion binding"/>
    <property type="evidence" value="ECO:0007669"/>
    <property type="project" value="UniProtKB-KW"/>
</dbReference>
<evidence type="ECO:0000256" key="3">
    <source>
        <dbReference type="ARBA" id="ARBA00022723"/>
    </source>
</evidence>
<dbReference type="CDD" id="cd03064">
    <property type="entry name" value="TRX_Fd_NuoE"/>
    <property type="match status" value="1"/>
</dbReference>
<protein>
    <submittedName>
        <fullName evidence="8">NADP-reducing hydrogenase subunit HndA</fullName>
        <ecNumber evidence="8">1.12.1.3</ecNumber>
    </submittedName>
</protein>
<evidence type="ECO:0000313" key="8">
    <source>
        <dbReference type="EMBL" id="AQQ71218.1"/>
    </source>
</evidence>
<dbReference type="InterPro" id="IPR041921">
    <property type="entry name" value="NuoE_N"/>
</dbReference>
<organism evidence="8 9">
    <name type="scientific">Limihaloglobus sulfuriphilus</name>
    <dbReference type="NCBI Taxonomy" id="1851148"/>
    <lineage>
        <taxon>Bacteria</taxon>
        <taxon>Pseudomonadati</taxon>
        <taxon>Planctomycetota</taxon>
        <taxon>Phycisphaerae</taxon>
        <taxon>Sedimentisphaerales</taxon>
        <taxon>Sedimentisphaeraceae</taxon>
        <taxon>Limihaloglobus</taxon>
    </lineage>
</organism>
<evidence type="ECO:0000256" key="6">
    <source>
        <dbReference type="ARBA" id="ARBA00034078"/>
    </source>
</evidence>
<dbReference type="InterPro" id="IPR042128">
    <property type="entry name" value="NuoE_dom"/>
</dbReference>
<comment type="similarity">
    <text evidence="1">Belongs to the complex I 24 kDa subunit family.</text>
</comment>
<dbReference type="GO" id="GO:0050583">
    <property type="term" value="F:hydrogen dehydrogenase (NADP+) activity"/>
    <property type="evidence" value="ECO:0007669"/>
    <property type="project" value="UniProtKB-EC"/>
</dbReference>
<evidence type="ECO:0000256" key="2">
    <source>
        <dbReference type="ARBA" id="ARBA00022714"/>
    </source>
</evidence>
<evidence type="ECO:0000256" key="1">
    <source>
        <dbReference type="ARBA" id="ARBA00010643"/>
    </source>
</evidence>
<feature type="binding site" evidence="7">
    <location>
        <position position="83"/>
    </location>
    <ligand>
        <name>[2Fe-2S] cluster</name>
        <dbReference type="ChEBI" id="CHEBI:190135"/>
    </ligand>
</feature>
<proteinExistence type="inferred from homology"/>
<dbReference type="Gene3D" id="3.40.30.10">
    <property type="entry name" value="Glutaredoxin"/>
    <property type="match status" value="1"/>
</dbReference>
<dbReference type="AlphaFoldDB" id="A0A1Q2MF89"/>
<keyword evidence="4 7" id="KW-0408">Iron</keyword>
<feature type="binding site" evidence="7">
    <location>
        <position position="128"/>
    </location>
    <ligand>
        <name>[2Fe-2S] cluster</name>
        <dbReference type="ChEBI" id="CHEBI:190135"/>
    </ligand>
</feature>
<comment type="cofactor">
    <cofactor evidence="6">
        <name>[2Fe-2S] cluster</name>
        <dbReference type="ChEBI" id="CHEBI:190135"/>
    </cofactor>
</comment>
<dbReference type="GO" id="GO:0051537">
    <property type="term" value="F:2 iron, 2 sulfur cluster binding"/>
    <property type="evidence" value="ECO:0007669"/>
    <property type="project" value="UniProtKB-KW"/>
</dbReference>
<gene>
    <name evidence="8" type="primary">hndA_2</name>
    <name evidence="8" type="ORF">SMSP2_01584</name>
</gene>
<keyword evidence="3 7" id="KW-0479">Metal-binding</keyword>
<evidence type="ECO:0000256" key="5">
    <source>
        <dbReference type="ARBA" id="ARBA00023014"/>
    </source>
</evidence>
<feature type="binding site" evidence="7">
    <location>
        <position position="88"/>
    </location>
    <ligand>
        <name>[2Fe-2S] cluster</name>
        <dbReference type="ChEBI" id="CHEBI:190135"/>
    </ligand>
</feature>
<dbReference type="EMBL" id="CP019646">
    <property type="protein sequence ID" value="AQQ71218.1"/>
    <property type="molecule type" value="Genomic_DNA"/>
</dbReference>